<evidence type="ECO:0000313" key="2">
    <source>
        <dbReference type="Proteomes" id="UP001368328"/>
    </source>
</evidence>
<accession>A0ABZ2MNH5</accession>
<protein>
    <submittedName>
        <fullName evidence="1">Uncharacterized protein</fullName>
    </submittedName>
</protein>
<dbReference type="Proteomes" id="UP001368328">
    <property type="component" value="Chromosome"/>
</dbReference>
<proteinExistence type="predicted"/>
<keyword evidence="2" id="KW-1185">Reference proteome</keyword>
<dbReference type="RefSeq" id="WP_338786125.1">
    <property type="nucleotide sequence ID" value="NZ_CP147403.1"/>
</dbReference>
<gene>
    <name evidence="1" type="ORF">WCV66_16410</name>
</gene>
<evidence type="ECO:0000313" key="1">
    <source>
        <dbReference type="EMBL" id="WXB86837.1"/>
    </source>
</evidence>
<sequence>MTFITDFLKKTISSSSFGLEIVFYVDLIWSDIDHFMTIMSAKI</sequence>
<name>A0ABZ2MNH5_9BACI</name>
<dbReference type="EMBL" id="CP147403">
    <property type="protein sequence ID" value="WXB86837.1"/>
    <property type="molecule type" value="Genomic_DNA"/>
</dbReference>
<reference evidence="1 2" key="1">
    <citation type="submission" date="2024-02" db="EMBL/GenBank/DDBJ databases">
        <title>Seven novel Bacillus-like species.</title>
        <authorList>
            <person name="Liu G."/>
        </authorList>
    </citation>
    <scope>NUCLEOTIDE SEQUENCE [LARGE SCALE GENOMIC DNA]</scope>
    <source>
        <strain evidence="1 2">FJAT-53654</strain>
    </source>
</reference>
<organism evidence="1 2">
    <name type="scientific">Metabacillus rhizosphaerae</name>
    <dbReference type="NCBI Taxonomy" id="3117747"/>
    <lineage>
        <taxon>Bacteria</taxon>
        <taxon>Bacillati</taxon>
        <taxon>Bacillota</taxon>
        <taxon>Bacilli</taxon>
        <taxon>Bacillales</taxon>
        <taxon>Bacillaceae</taxon>
        <taxon>Metabacillus</taxon>
    </lineage>
</organism>